<evidence type="ECO:0000256" key="4">
    <source>
        <dbReference type="ARBA" id="ARBA00022525"/>
    </source>
</evidence>
<organism evidence="11 12">
    <name type="scientific">Durusdinium trenchii</name>
    <dbReference type="NCBI Taxonomy" id="1381693"/>
    <lineage>
        <taxon>Eukaryota</taxon>
        <taxon>Sar</taxon>
        <taxon>Alveolata</taxon>
        <taxon>Dinophyceae</taxon>
        <taxon>Suessiales</taxon>
        <taxon>Symbiodiniaceae</taxon>
        <taxon>Durusdinium</taxon>
    </lineage>
</organism>
<evidence type="ECO:0000256" key="2">
    <source>
        <dbReference type="ARBA" id="ARBA00005617"/>
    </source>
</evidence>
<sequence>MVAVWSCLCAPGALAAEKAKDCVVCTKIVTAAEKEFGLKKKQAKEAGEKLDALAAIESTIDDICNNAKSAVDKKVCYYLVPIKRKISQPMSNYIPADRICKKLKAESPEICNVREAVKVEKGQTDYTKLRVKELKKILMDRGVTCTNCLEKDEFVKRCQETEDLHEEL</sequence>
<comment type="similarity">
    <text evidence="2">Belongs to the ARMET family.</text>
</comment>
<keyword evidence="6" id="KW-1015">Disulfide bond</keyword>
<evidence type="ECO:0000256" key="5">
    <source>
        <dbReference type="ARBA" id="ARBA00022729"/>
    </source>
</evidence>
<evidence type="ECO:0000259" key="10">
    <source>
        <dbReference type="Pfam" id="PF20145"/>
    </source>
</evidence>
<comment type="subcellular location">
    <subcellularLocation>
        <location evidence="1">Secreted</location>
    </subcellularLocation>
</comment>
<keyword evidence="4" id="KW-0964">Secreted</keyword>
<evidence type="ECO:0000313" key="11">
    <source>
        <dbReference type="EMBL" id="CAK9114514.1"/>
    </source>
</evidence>
<dbReference type="InterPro" id="IPR019345">
    <property type="entry name" value="ARMET_C"/>
</dbReference>
<gene>
    <name evidence="11" type="ORF">SCF082_LOCUS53041</name>
</gene>
<feature type="domain" description="ARMET C-terminal" evidence="9">
    <location>
        <begin position="124"/>
        <end position="161"/>
    </location>
</feature>
<proteinExistence type="inferred from homology"/>
<evidence type="ECO:0000256" key="3">
    <source>
        <dbReference type="ARBA" id="ARBA00014267"/>
    </source>
</evidence>
<dbReference type="PANTHER" id="PTHR12990:SF5">
    <property type="entry name" value="MESENCEPHALIC ASTROCYTE-DERIVED NEUROTROPHIC FACTOR HOMOLOG"/>
    <property type="match status" value="1"/>
</dbReference>
<dbReference type="InterPro" id="IPR045333">
    <property type="entry name" value="ARMET-like"/>
</dbReference>
<name>A0ABP0SQS4_9DINO</name>
<keyword evidence="5 8" id="KW-0732">Signal</keyword>
<dbReference type="Proteomes" id="UP001642464">
    <property type="component" value="Unassembled WGS sequence"/>
</dbReference>
<evidence type="ECO:0000256" key="6">
    <source>
        <dbReference type="ARBA" id="ARBA00023157"/>
    </source>
</evidence>
<dbReference type="Gene3D" id="1.10.720.30">
    <property type="entry name" value="SAP domain"/>
    <property type="match status" value="1"/>
</dbReference>
<keyword evidence="12" id="KW-1185">Reference proteome</keyword>
<dbReference type="SUPFAM" id="SSF68906">
    <property type="entry name" value="SAP domain"/>
    <property type="match status" value="1"/>
</dbReference>
<evidence type="ECO:0000259" key="9">
    <source>
        <dbReference type="Pfam" id="PF10208"/>
    </source>
</evidence>
<dbReference type="Pfam" id="PF10208">
    <property type="entry name" value="ARMET_C"/>
    <property type="match status" value="1"/>
</dbReference>
<dbReference type="InterPro" id="IPR036361">
    <property type="entry name" value="SAP_dom_sf"/>
</dbReference>
<feature type="chain" id="PRO_5045784590" description="Mesencephalic astrocyte-derived neurotrophic factor homolog" evidence="8">
    <location>
        <begin position="16"/>
        <end position="168"/>
    </location>
</feature>
<feature type="domain" description="ARMET N-terminal" evidence="10">
    <location>
        <begin position="21"/>
        <end position="114"/>
    </location>
</feature>
<accession>A0ABP0SQS4</accession>
<dbReference type="EMBL" id="CAXAMM010044393">
    <property type="protein sequence ID" value="CAK9114514.1"/>
    <property type="molecule type" value="Genomic_DNA"/>
</dbReference>
<dbReference type="InterPro" id="IPR045332">
    <property type="entry name" value="ARMET_N"/>
</dbReference>
<protein>
    <recommendedName>
        <fullName evidence="3">Mesencephalic astrocyte-derived neurotrophic factor homolog</fullName>
    </recommendedName>
    <alternativeName>
        <fullName evidence="7">MANF/CDNF-like protein</fullName>
    </alternativeName>
</protein>
<comment type="caution">
    <text evidence="11">The sequence shown here is derived from an EMBL/GenBank/DDBJ whole genome shotgun (WGS) entry which is preliminary data.</text>
</comment>
<evidence type="ECO:0000313" key="12">
    <source>
        <dbReference type="Proteomes" id="UP001642464"/>
    </source>
</evidence>
<reference evidence="11 12" key="1">
    <citation type="submission" date="2024-02" db="EMBL/GenBank/DDBJ databases">
        <authorList>
            <person name="Chen Y."/>
            <person name="Shah S."/>
            <person name="Dougan E. K."/>
            <person name="Thang M."/>
            <person name="Chan C."/>
        </authorList>
    </citation>
    <scope>NUCLEOTIDE SEQUENCE [LARGE SCALE GENOMIC DNA]</scope>
</reference>
<evidence type="ECO:0000256" key="8">
    <source>
        <dbReference type="SAM" id="SignalP"/>
    </source>
</evidence>
<dbReference type="Pfam" id="PF20145">
    <property type="entry name" value="ARMET_N"/>
    <property type="match status" value="1"/>
</dbReference>
<dbReference type="PANTHER" id="PTHR12990">
    <property type="entry name" value="ARMET-LIKE PROTEIN"/>
    <property type="match status" value="1"/>
</dbReference>
<feature type="signal peptide" evidence="8">
    <location>
        <begin position="1"/>
        <end position="15"/>
    </location>
</feature>
<evidence type="ECO:0000256" key="1">
    <source>
        <dbReference type="ARBA" id="ARBA00004613"/>
    </source>
</evidence>
<dbReference type="Gene3D" id="1.10.225.10">
    <property type="entry name" value="Saposin-like"/>
    <property type="match status" value="1"/>
</dbReference>
<evidence type="ECO:0000256" key="7">
    <source>
        <dbReference type="ARBA" id="ARBA00032923"/>
    </source>
</evidence>